<dbReference type="EMBL" id="NJHN03000131">
    <property type="protein sequence ID" value="KAH9412389.1"/>
    <property type="molecule type" value="Genomic_DNA"/>
</dbReference>
<accession>A0ABQ8IPU7</accession>
<proteinExistence type="predicted"/>
<keyword evidence="2" id="KW-1185">Reference proteome</keyword>
<evidence type="ECO:0000313" key="2">
    <source>
        <dbReference type="Proteomes" id="UP000887458"/>
    </source>
</evidence>
<evidence type="ECO:0000313" key="1">
    <source>
        <dbReference type="EMBL" id="KAH9412389.1"/>
    </source>
</evidence>
<gene>
    <name evidence="1" type="ORF">DERP_013632</name>
</gene>
<name>A0ABQ8IPU7_DERPT</name>
<comment type="caution">
    <text evidence="1">The sequence shown here is derived from an EMBL/GenBank/DDBJ whole genome shotgun (WGS) entry which is preliminary data.</text>
</comment>
<protein>
    <submittedName>
        <fullName evidence="1">Uncharacterized protein</fullName>
    </submittedName>
</protein>
<dbReference type="Proteomes" id="UP000887458">
    <property type="component" value="Unassembled WGS sequence"/>
</dbReference>
<sequence length="75" mass="8925">MIKAEAYSCVNHLHRLFHYKQLLLFHQSPNNHSLYCLIPKLLLLFQTQTHTFCSIKVTRKKIQSKQLKNLNEMIS</sequence>
<organism evidence="1 2">
    <name type="scientific">Dermatophagoides pteronyssinus</name>
    <name type="common">European house dust mite</name>
    <dbReference type="NCBI Taxonomy" id="6956"/>
    <lineage>
        <taxon>Eukaryota</taxon>
        <taxon>Metazoa</taxon>
        <taxon>Ecdysozoa</taxon>
        <taxon>Arthropoda</taxon>
        <taxon>Chelicerata</taxon>
        <taxon>Arachnida</taxon>
        <taxon>Acari</taxon>
        <taxon>Acariformes</taxon>
        <taxon>Sarcoptiformes</taxon>
        <taxon>Astigmata</taxon>
        <taxon>Psoroptidia</taxon>
        <taxon>Analgoidea</taxon>
        <taxon>Pyroglyphidae</taxon>
        <taxon>Dermatophagoidinae</taxon>
        <taxon>Dermatophagoides</taxon>
    </lineage>
</organism>
<reference evidence="1 2" key="2">
    <citation type="journal article" date="2022" name="Mol. Biol. Evol.">
        <title>Comparative Genomics Reveals Insights into the Divergent Evolution of Astigmatic Mites and Household Pest Adaptations.</title>
        <authorList>
            <person name="Xiong Q."/>
            <person name="Wan A.T."/>
            <person name="Liu X."/>
            <person name="Fung C.S."/>
            <person name="Xiao X."/>
            <person name="Malainual N."/>
            <person name="Hou J."/>
            <person name="Wang L."/>
            <person name="Wang M."/>
            <person name="Yang K.Y."/>
            <person name="Cui Y."/>
            <person name="Leung E.L."/>
            <person name="Nong W."/>
            <person name="Shin S.K."/>
            <person name="Au S.W."/>
            <person name="Jeong K.Y."/>
            <person name="Chew F.T."/>
            <person name="Hui J.H."/>
            <person name="Leung T.F."/>
            <person name="Tungtrongchitr A."/>
            <person name="Zhong N."/>
            <person name="Liu Z."/>
            <person name="Tsui S.K."/>
        </authorList>
    </citation>
    <scope>NUCLEOTIDE SEQUENCE [LARGE SCALE GENOMIC DNA]</scope>
    <source>
        <strain evidence="1">Derp</strain>
    </source>
</reference>
<reference evidence="1 2" key="1">
    <citation type="journal article" date="2018" name="J. Allergy Clin. Immunol.">
        <title>High-quality assembly of Dermatophagoides pteronyssinus genome and transcriptome reveals a wide range of novel allergens.</title>
        <authorList>
            <person name="Liu X.Y."/>
            <person name="Yang K.Y."/>
            <person name="Wang M.Q."/>
            <person name="Kwok J.S."/>
            <person name="Zeng X."/>
            <person name="Yang Z."/>
            <person name="Xiao X.J."/>
            <person name="Lau C.P."/>
            <person name="Li Y."/>
            <person name="Huang Z.M."/>
            <person name="Ba J.G."/>
            <person name="Yim A.K."/>
            <person name="Ouyang C.Y."/>
            <person name="Ngai S.M."/>
            <person name="Chan T.F."/>
            <person name="Leung E.L."/>
            <person name="Liu L."/>
            <person name="Liu Z.G."/>
            <person name="Tsui S.K."/>
        </authorList>
    </citation>
    <scope>NUCLEOTIDE SEQUENCE [LARGE SCALE GENOMIC DNA]</scope>
    <source>
        <strain evidence="1">Derp</strain>
    </source>
</reference>